<dbReference type="Gene3D" id="3.30.230.30">
    <property type="entry name" value="Impact, N-terminal domain"/>
    <property type="match status" value="1"/>
</dbReference>
<feature type="region of interest" description="Disordered" evidence="2">
    <location>
        <begin position="270"/>
        <end position="304"/>
    </location>
</feature>
<feature type="region of interest" description="Disordered" evidence="2">
    <location>
        <begin position="400"/>
        <end position="433"/>
    </location>
</feature>
<dbReference type="SUPFAM" id="SSF54211">
    <property type="entry name" value="Ribosomal protein S5 domain 2-like"/>
    <property type="match status" value="1"/>
</dbReference>
<gene>
    <name evidence="4" type="ORF">PGLA1383_LOCUS32567</name>
</gene>
<protein>
    <recommendedName>
        <fullName evidence="3">Impact N-terminal domain-containing protein</fullName>
    </recommendedName>
</protein>
<comment type="caution">
    <text evidence="4">The sequence shown here is derived from an EMBL/GenBank/DDBJ whole genome shotgun (WGS) entry which is preliminary data.</text>
</comment>
<dbReference type="InterPro" id="IPR001498">
    <property type="entry name" value="Impact_N"/>
</dbReference>
<evidence type="ECO:0000256" key="2">
    <source>
        <dbReference type="SAM" id="MobiDB-lite"/>
    </source>
</evidence>
<sequence length="512" mass="54948">MNLPLQEEWSPELLSELQRAVPVLESGSFDLEGDEEANDGADLQVHNLHGNWPSEGSVGTGWPNTSREDSGLRWSGWASEGGKSQFVRAAAAAQAKGSDGGGGVPSPNLRDLCPDDLLSENAMALPLSTLTSGKRKTYPNKSTFQAHVCCVMDPMQVPRVLESLQSSPQFKSVRSWPFAYRIISPLDGQTHESHDDDADAGAGEKMQGLLKRMGLENLLLMVAHWDSGSSNRLGSELFKCVNEQCKDLLKELQQAVRASFPAEELMLGTTASCSSSPRQIRDRRSRDDSGTLSLRTAEGGDESGFFEHDELSMESECAPAAPTTTRHVDIRAVGVTPPPELFWGANGANASQARRGASGRSPQRRGLKGSVELPGPVKGQDCIRGQRCSVTARVPLPEQLEDSGQAPSHEASSSSSSGAGGHDGFSGPDRHLVNQPEALSHTAGCSGSVQTMPHASNKELMRMVAQLRADRTDLEQKLTGLGKVEQVMQGLKLPIFLDGTGSVGKIERGRHR</sequence>
<dbReference type="Proteomes" id="UP000654075">
    <property type="component" value="Unassembled WGS sequence"/>
</dbReference>
<evidence type="ECO:0000313" key="5">
    <source>
        <dbReference type="Proteomes" id="UP000654075"/>
    </source>
</evidence>
<evidence type="ECO:0000313" key="4">
    <source>
        <dbReference type="EMBL" id="CAE8614847.1"/>
    </source>
</evidence>
<comment type="similarity">
    <text evidence="1">Belongs to the IMPACT family.</text>
</comment>
<feature type="domain" description="Impact N-terminal" evidence="3">
    <location>
        <begin position="141"/>
        <end position="247"/>
    </location>
</feature>
<dbReference type="Pfam" id="PF01205">
    <property type="entry name" value="Impact_N"/>
    <property type="match status" value="1"/>
</dbReference>
<dbReference type="InterPro" id="IPR020568">
    <property type="entry name" value="Ribosomal_Su5_D2-typ_SF"/>
</dbReference>
<feature type="region of interest" description="Disordered" evidence="2">
    <location>
        <begin position="338"/>
        <end position="384"/>
    </location>
</feature>
<dbReference type="PANTHER" id="PTHR16301">
    <property type="entry name" value="IMPACT-RELATED"/>
    <property type="match status" value="1"/>
</dbReference>
<dbReference type="InterPro" id="IPR036956">
    <property type="entry name" value="Impact_N_sf"/>
</dbReference>
<reference evidence="4" key="1">
    <citation type="submission" date="2021-02" db="EMBL/GenBank/DDBJ databases">
        <authorList>
            <person name="Dougan E. K."/>
            <person name="Rhodes N."/>
            <person name="Thang M."/>
            <person name="Chan C."/>
        </authorList>
    </citation>
    <scope>NUCLEOTIDE SEQUENCE</scope>
</reference>
<feature type="compositionally biased region" description="Basic and acidic residues" evidence="2">
    <location>
        <begin position="279"/>
        <end position="289"/>
    </location>
</feature>
<dbReference type="InterPro" id="IPR023582">
    <property type="entry name" value="Impact"/>
</dbReference>
<accession>A0A813FN45</accession>
<dbReference type="GO" id="GO:0005737">
    <property type="term" value="C:cytoplasm"/>
    <property type="evidence" value="ECO:0007669"/>
    <property type="project" value="TreeGrafter"/>
</dbReference>
<dbReference type="AlphaFoldDB" id="A0A813FN45"/>
<evidence type="ECO:0000259" key="3">
    <source>
        <dbReference type="Pfam" id="PF01205"/>
    </source>
</evidence>
<dbReference type="EMBL" id="CAJNNV010025518">
    <property type="protein sequence ID" value="CAE8614847.1"/>
    <property type="molecule type" value="Genomic_DNA"/>
</dbReference>
<evidence type="ECO:0000256" key="1">
    <source>
        <dbReference type="ARBA" id="ARBA00007665"/>
    </source>
</evidence>
<dbReference type="GO" id="GO:0006446">
    <property type="term" value="P:regulation of translational initiation"/>
    <property type="evidence" value="ECO:0007669"/>
    <property type="project" value="TreeGrafter"/>
</dbReference>
<dbReference type="GO" id="GO:0140469">
    <property type="term" value="P:GCN2-mediated signaling"/>
    <property type="evidence" value="ECO:0007669"/>
    <property type="project" value="TreeGrafter"/>
</dbReference>
<proteinExistence type="inferred from homology"/>
<keyword evidence="5" id="KW-1185">Reference proteome</keyword>
<organism evidence="4 5">
    <name type="scientific">Polarella glacialis</name>
    <name type="common">Dinoflagellate</name>
    <dbReference type="NCBI Taxonomy" id="89957"/>
    <lineage>
        <taxon>Eukaryota</taxon>
        <taxon>Sar</taxon>
        <taxon>Alveolata</taxon>
        <taxon>Dinophyceae</taxon>
        <taxon>Suessiales</taxon>
        <taxon>Suessiaceae</taxon>
        <taxon>Polarella</taxon>
    </lineage>
</organism>
<name>A0A813FN45_POLGL</name>
<dbReference type="PANTHER" id="PTHR16301:SF25">
    <property type="entry name" value="PROTEIN IMPACT"/>
    <property type="match status" value="1"/>
</dbReference>
<dbReference type="OrthoDB" id="529367at2759"/>
<feature type="compositionally biased region" description="Low complexity" evidence="2">
    <location>
        <begin position="403"/>
        <end position="417"/>
    </location>
</feature>